<evidence type="ECO:0000256" key="2">
    <source>
        <dbReference type="PIRSR" id="PIRSR601461-2"/>
    </source>
</evidence>
<dbReference type="AlphaFoldDB" id="A0AAV5WNW8"/>
<gene>
    <name evidence="4" type="ORF">PFISCL1PPCAC_22809</name>
</gene>
<feature type="domain" description="Peptidase A1" evidence="3">
    <location>
        <begin position="97"/>
        <end position="264"/>
    </location>
</feature>
<dbReference type="InterPro" id="IPR033121">
    <property type="entry name" value="PEPTIDASE_A1"/>
</dbReference>
<dbReference type="InterPro" id="IPR001461">
    <property type="entry name" value="Aspartic_peptidase_A1"/>
</dbReference>
<feature type="disulfide bond" evidence="2">
    <location>
        <begin position="128"/>
        <end position="133"/>
    </location>
</feature>
<organism evidence="4 5">
    <name type="scientific">Pristionchus fissidentatus</name>
    <dbReference type="NCBI Taxonomy" id="1538716"/>
    <lineage>
        <taxon>Eukaryota</taxon>
        <taxon>Metazoa</taxon>
        <taxon>Ecdysozoa</taxon>
        <taxon>Nematoda</taxon>
        <taxon>Chromadorea</taxon>
        <taxon>Rhabditida</taxon>
        <taxon>Rhabditina</taxon>
        <taxon>Diplogasteromorpha</taxon>
        <taxon>Diplogasteroidea</taxon>
        <taxon>Neodiplogasteridae</taxon>
        <taxon>Pristionchus</taxon>
    </lineage>
</organism>
<dbReference type="InterPro" id="IPR034164">
    <property type="entry name" value="Pepsin-like_dom"/>
</dbReference>
<dbReference type="CDD" id="cd05471">
    <property type="entry name" value="pepsin_like"/>
    <property type="match status" value="1"/>
</dbReference>
<dbReference type="InterPro" id="IPR021109">
    <property type="entry name" value="Peptidase_aspartic_dom_sf"/>
</dbReference>
<keyword evidence="2" id="KW-1015">Disulfide bond</keyword>
<dbReference type="PANTHER" id="PTHR47966:SF8">
    <property type="entry name" value="ASPARTIC PROTEASE 1-RELATED"/>
    <property type="match status" value="1"/>
</dbReference>
<keyword evidence="5" id="KW-1185">Reference proteome</keyword>
<name>A0AAV5WNW8_9BILA</name>
<dbReference type="EMBL" id="BTSY01000006">
    <property type="protein sequence ID" value="GMT31512.1"/>
    <property type="molecule type" value="Genomic_DNA"/>
</dbReference>
<reference evidence="4" key="1">
    <citation type="submission" date="2023-10" db="EMBL/GenBank/DDBJ databases">
        <title>Genome assembly of Pristionchus species.</title>
        <authorList>
            <person name="Yoshida K."/>
            <person name="Sommer R.J."/>
        </authorList>
    </citation>
    <scope>NUCLEOTIDE SEQUENCE</scope>
    <source>
        <strain evidence="4">RS5133</strain>
    </source>
</reference>
<feature type="non-terminal residue" evidence="4">
    <location>
        <position position="1"/>
    </location>
</feature>
<dbReference type="Gene3D" id="2.40.70.10">
    <property type="entry name" value="Acid Proteases"/>
    <property type="match status" value="1"/>
</dbReference>
<comment type="similarity">
    <text evidence="1">Belongs to the peptidase A1 family.</text>
</comment>
<dbReference type="GO" id="GO:0006508">
    <property type="term" value="P:proteolysis"/>
    <property type="evidence" value="ECO:0007669"/>
    <property type="project" value="InterPro"/>
</dbReference>
<dbReference type="GO" id="GO:0004190">
    <property type="term" value="F:aspartic-type endopeptidase activity"/>
    <property type="evidence" value="ECO:0007669"/>
    <property type="project" value="InterPro"/>
</dbReference>
<dbReference type="FunFam" id="2.40.70.10:FF:000008">
    <property type="entry name" value="Cathepsin D"/>
    <property type="match status" value="1"/>
</dbReference>
<dbReference type="GO" id="GO:0005764">
    <property type="term" value="C:lysosome"/>
    <property type="evidence" value="ECO:0007669"/>
    <property type="project" value="TreeGrafter"/>
</dbReference>
<evidence type="ECO:0000313" key="5">
    <source>
        <dbReference type="Proteomes" id="UP001432322"/>
    </source>
</evidence>
<comment type="caution">
    <text evidence="4">The sequence shown here is derived from an EMBL/GenBank/DDBJ whole genome shotgun (WGS) entry which is preliminary data.</text>
</comment>
<accession>A0AAV5WNW8</accession>
<evidence type="ECO:0000313" key="4">
    <source>
        <dbReference type="EMBL" id="GMT31512.1"/>
    </source>
</evidence>
<sequence>ACTLRLSTPSNLASALQGMKLSPILHISLIIGFANSVVLKQPVVRRLKSSSSIRIFEQERRAMPTCSQSKACRRCRENQHVSDIAPHRLINFFDSFYLGNISFGTPEQTMSVSLDTGSAHVWVISANCLSRACNGYPESRHTKVKFDKYVSSTYIDSYDPPLDLSYYEGSAKVVYGADVLNIAGLRIERQDFGTAIQISEEFGLQPIDGILGLAWPELIKESYAPPMQNLMPILDEPVFTVFLTRHKKQQTGSEGRRHYLWLSG</sequence>
<proteinExistence type="inferred from homology"/>
<protein>
    <recommendedName>
        <fullName evidence="3">Peptidase A1 domain-containing protein</fullName>
    </recommendedName>
</protein>
<evidence type="ECO:0000256" key="1">
    <source>
        <dbReference type="ARBA" id="ARBA00007447"/>
    </source>
</evidence>
<dbReference type="SUPFAM" id="SSF50630">
    <property type="entry name" value="Acid proteases"/>
    <property type="match status" value="1"/>
</dbReference>
<evidence type="ECO:0000259" key="3">
    <source>
        <dbReference type="PROSITE" id="PS51767"/>
    </source>
</evidence>
<dbReference type="Pfam" id="PF00026">
    <property type="entry name" value="Asp"/>
    <property type="match status" value="1"/>
</dbReference>
<dbReference type="Proteomes" id="UP001432322">
    <property type="component" value="Unassembled WGS sequence"/>
</dbReference>
<dbReference type="PROSITE" id="PS51767">
    <property type="entry name" value="PEPTIDASE_A1"/>
    <property type="match status" value="1"/>
</dbReference>
<dbReference type="PANTHER" id="PTHR47966">
    <property type="entry name" value="BETA-SITE APP-CLEAVING ENZYME, ISOFORM A-RELATED"/>
    <property type="match status" value="1"/>
</dbReference>